<organism evidence="2">
    <name type="scientific">Micrurus spixii</name>
    <name type="common">Amazon coral snake</name>
    <dbReference type="NCBI Taxonomy" id="129469"/>
    <lineage>
        <taxon>Eukaryota</taxon>
        <taxon>Metazoa</taxon>
        <taxon>Chordata</taxon>
        <taxon>Craniata</taxon>
        <taxon>Vertebrata</taxon>
        <taxon>Euteleostomi</taxon>
        <taxon>Lepidosauria</taxon>
        <taxon>Squamata</taxon>
        <taxon>Bifurcata</taxon>
        <taxon>Unidentata</taxon>
        <taxon>Episquamata</taxon>
        <taxon>Toxicofera</taxon>
        <taxon>Serpentes</taxon>
        <taxon>Colubroidea</taxon>
        <taxon>Elapidae</taxon>
        <taxon>Elapinae</taxon>
        <taxon>Micrurus</taxon>
    </lineage>
</organism>
<protein>
    <submittedName>
        <fullName evidence="2">Uncharacterized protein</fullName>
    </submittedName>
</protein>
<reference evidence="2" key="1">
    <citation type="submission" date="2017-07" db="EMBL/GenBank/DDBJ databases">
        <authorList>
            <person name="Mikheyev A."/>
            <person name="Grau M."/>
        </authorList>
    </citation>
    <scope>NUCLEOTIDE SEQUENCE</scope>
    <source>
        <tissue evidence="2">Venom_gland</tissue>
    </source>
</reference>
<feature type="transmembrane region" description="Helical" evidence="1">
    <location>
        <begin position="52"/>
        <end position="77"/>
    </location>
</feature>
<accession>A0A2D4LF98</accession>
<keyword evidence="1" id="KW-0472">Membrane</keyword>
<keyword evidence="1" id="KW-1133">Transmembrane helix</keyword>
<name>A0A2D4LF98_9SAUR</name>
<keyword evidence="1" id="KW-0812">Transmembrane</keyword>
<dbReference type="AlphaFoldDB" id="A0A2D4LF98"/>
<evidence type="ECO:0000313" key="2">
    <source>
        <dbReference type="EMBL" id="LAB19675.1"/>
    </source>
</evidence>
<dbReference type="EMBL" id="IACM01019924">
    <property type="protein sequence ID" value="LAB19678.1"/>
    <property type="molecule type" value="Transcribed_RNA"/>
</dbReference>
<evidence type="ECO:0000256" key="1">
    <source>
        <dbReference type="SAM" id="Phobius"/>
    </source>
</evidence>
<dbReference type="EMBL" id="IACM01019923">
    <property type="protein sequence ID" value="LAB19675.1"/>
    <property type="molecule type" value="Transcribed_RNA"/>
</dbReference>
<reference evidence="2" key="2">
    <citation type="submission" date="2017-11" db="EMBL/GenBank/DDBJ databases">
        <title>Coralsnake Venomics: Analyses of Venom Gland Transcriptomes and Proteomes of Six Brazilian Taxa.</title>
        <authorList>
            <person name="Aird S.D."/>
            <person name="Jorge da Silva N."/>
            <person name="Qiu L."/>
            <person name="Villar-Briones A."/>
            <person name="Aparecida-Saddi V."/>
            <person name="Campos-Telles M.P."/>
            <person name="Grau M."/>
            <person name="Mikheyev A.S."/>
        </authorList>
    </citation>
    <scope>NUCLEOTIDE SEQUENCE</scope>
    <source>
        <tissue evidence="2">Venom_gland</tissue>
    </source>
</reference>
<sequence length="103" mass="11779">MHNSDLYRNKHHSPQISSLGFSLLPNANLWNVSLLVSFNFCHSSRSKKAEAIYHFSILLILRLITLLTVISKVIFIFDLNSHPPPILLLDFELTDPGHFHLSD</sequence>
<proteinExistence type="predicted"/>